<dbReference type="EMBL" id="FMTM01000001">
    <property type="protein sequence ID" value="SCW37547.1"/>
    <property type="molecule type" value="Genomic_DNA"/>
</dbReference>
<evidence type="ECO:0000313" key="2">
    <source>
        <dbReference type="EMBL" id="SCW37547.1"/>
    </source>
</evidence>
<protein>
    <submittedName>
        <fullName evidence="2">Uncharacterized protein</fullName>
    </submittedName>
</protein>
<name>A0A1G4PZA2_9HYPH</name>
<feature type="region of interest" description="Disordered" evidence="1">
    <location>
        <begin position="61"/>
        <end position="85"/>
    </location>
</feature>
<dbReference type="Proteomes" id="UP000199542">
    <property type="component" value="Unassembled WGS sequence"/>
</dbReference>
<evidence type="ECO:0000313" key="3">
    <source>
        <dbReference type="Proteomes" id="UP000199542"/>
    </source>
</evidence>
<gene>
    <name evidence="2" type="ORF">SAMN02927900_01136</name>
</gene>
<organism evidence="2 3">
    <name type="scientific">Rhizobium mongolense subsp. loessense</name>
    <dbReference type="NCBI Taxonomy" id="158890"/>
    <lineage>
        <taxon>Bacteria</taxon>
        <taxon>Pseudomonadati</taxon>
        <taxon>Pseudomonadota</taxon>
        <taxon>Alphaproteobacteria</taxon>
        <taxon>Hyphomicrobiales</taxon>
        <taxon>Rhizobiaceae</taxon>
        <taxon>Rhizobium/Agrobacterium group</taxon>
        <taxon>Rhizobium</taxon>
    </lineage>
</organism>
<dbReference type="AlphaFoldDB" id="A0A1G4PZA2"/>
<sequence>MPVHTNTVPQIETDAESRGGYRLHAASVMLAAPSRLPDLVFRPACPNANFTVPIPFSSHEHGAAERTKHLRSVTSHGPGANSSSA</sequence>
<feature type="compositionally biased region" description="Polar residues" evidence="1">
    <location>
        <begin position="72"/>
        <end position="85"/>
    </location>
</feature>
<accession>A0A1G4PZA2</accession>
<evidence type="ECO:0000256" key="1">
    <source>
        <dbReference type="SAM" id="MobiDB-lite"/>
    </source>
</evidence>
<proteinExistence type="predicted"/>
<reference evidence="2 3" key="1">
    <citation type="submission" date="2016-10" db="EMBL/GenBank/DDBJ databases">
        <authorList>
            <person name="de Groot N.N."/>
        </authorList>
    </citation>
    <scope>NUCLEOTIDE SEQUENCE [LARGE SCALE GENOMIC DNA]</scope>
    <source>
        <strain evidence="2 3">CGMCC 1.3401</strain>
    </source>
</reference>